<dbReference type="Proteomes" id="UP000095023">
    <property type="component" value="Unassembled WGS sequence"/>
</dbReference>
<evidence type="ECO:0000256" key="6">
    <source>
        <dbReference type="ARBA" id="ARBA00023136"/>
    </source>
</evidence>
<organism evidence="12 13">
    <name type="scientific">Tortispora caseinolytica NRRL Y-17796</name>
    <dbReference type="NCBI Taxonomy" id="767744"/>
    <lineage>
        <taxon>Eukaryota</taxon>
        <taxon>Fungi</taxon>
        <taxon>Dikarya</taxon>
        <taxon>Ascomycota</taxon>
        <taxon>Saccharomycotina</taxon>
        <taxon>Trigonopsidomycetes</taxon>
        <taxon>Trigonopsidales</taxon>
        <taxon>Trigonopsidaceae</taxon>
        <taxon>Tortispora</taxon>
    </lineage>
</organism>
<dbReference type="GO" id="GO:0005886">
    <property type="term" value="C:plasma membrane"/>
    <property type="evidence" value="ECO:0007669"/>
    <property type="project" value="TreeGrafter"/>
</dbReference>
<evidence type="ECO:0000256" key="2">
    <source>
        <dbReference type="ARBA" id="ARBA00007779"/>
    </source>
</evidence>
<feature type="transmembrane region" description="Helical" evidence="7">
    <location>
        <begin position="372"/>
        <end position="396"/>
    </location>
</feature>
<dbReference type="PANTHER" id="PTHR13018:SF26">
    <property type="entry name" value="DOMAIN PROTEIN, PUTATIVE (AFU_ORTHOLOGUE AFUA_5G10920)-RELATED"/>
    <property type="match status" value="1"/>
</dbReference>
<keyword evidence="5 7" id="KW-1133">Transmembrane helix</keyword>
<protein>
    <recommendedName>
        <fullName evidence="14">DUF221 domain-containing protein</fullName>
    </recommendedName>
</protein>
<accession>A0A1E4TGF8</accession>
<keyword evidence="13" id="KW-1185">Reference proteome</keyword>
<comment type="similarity">
    <text evidence="2">Belongs to the CSC1 (TC 1.A.17) family.</text>
</comment>
<dbReference type="PANTHER" id="PTHR13018">
    <property type="entry name" value="PROBABLE MEMBRANE PROTEIN DUF221-RELATED"/>
    <property type="match status" value="1"/>
</dbReference>
<dbReference type="GO" id="GO:0005227">
    <property type="term" value="F:calcium-activated cation channel activity"/>
    <property type="evidence" value="ECO:0007669"/>
    <property type="project" value="InterPro"/>
</dbReference>
<dbReference type="InterPro" id="IPR027815">
    <property type="entry name" value="CSC1/OSCA1-like_cyt"/>
</dbReference>
<keyword evidence="6 7" id="KW-0472">Membrane</keyword>
<feature type="transmembrane region" description="Helical" evidence="7">
    <location>
        <begin position="12"/>
        <end position="35"/>
    </location>
</feature>
<evidence type="ECO:0000313" key="13">
    <source>
        <dbReference type="Proteomes" id="UP000095023"/>
    </source>
</evidence>
<dbReference type="InterPro" id="IPR003864">
    <property type="entry name" value="CSC1/OSCA1-like_7TM"/>
</dbReference>
<feature type="domain" description="CSC1/OSCA1-like N-terminal transmembrane" evidence="10">
    <location>
        <begin position="13"/>
        <end position="164"/>
    </location>
</feature>
<feature type="transmembrane region" description="Helical" evidence="7">
    <location>
        <begin position="557"/>
        <end position="580"/>
    </location>
</feature>
<name>A0A1E4TGF8_9ASCO</name>
<evidence type="ECO:0000259" key="8">
    <source>
        <dbReference type="Pfam" id="PF02714"/>
    </source>
</evidence>
<keyword evidence="4 7" id="KW-0812">Transmembrane</keyword>
<dbReference type="InterPro" id="IPR045122">
    <property type="entry name" value="Csc1-like"/>
</dbReference>
<evidence type="ECO:0000256" key="1">
    <source>
        <dbReference type="ARBA" id="ARBA00004141"/>
    </source>
</evidence>
<dbReference type="Pfam" id="PF12621">
    <property type="entry name" value="PHM7_ext"/>
    <property type="match status" value="1"/>
</dbReference>
<feature type="transmembrane region" description="Helical" evidence="7">
    <location>
        <begin position="625"/>
        <end position="646"/>
    </location>
</feature>
<feature type="transmembrane region" description="Helical" evidence="7">
    <location>
        <begin position="94"/>
        <end position="114"/>
    </location>
</feature>
<gene>
    <name evidence="12" type="ORF">CANCADRAFT_112342</name>
</gene>
<evidence type="ECO:0000259" key="9">
    <source>
        <dbReference type="Pfam" id="PF12621"/>
    </source>
</evidence>
<dbReference type="Pfam" id="PF13967">
    <property type="entry name" value="RSN1_TM"/>
    <property type="match status" value="1"/>
</dbReference>
<feature type="transmembrane region" description="Helical" evidence="7">
    <location>
        <begin position="143"/>
        <end position="162"/>
    </location>
</feature>
<evidence type="ECO:0000256" key="4">
    <source>
        <dbReference type="ARBA" id="ARBA00022692"/>
    </source>
</evidence>
<reference evidence="13" key="1">
    <citation type="submission" date="2016-02" db="EMBL/GenBank/DDBJ databases">
        <title>Comparative genomics of biotechnologically important yeasts.</title>
        <authorList>
            <consortium name="DOE Joint Genome Institute"/>
            <person name="Riley R."/>
            <person name="Haridas S."/>
            <person name="Wolfe K.H."/>
            <person name="Lopes M.R."/>
            <person name="Hittinger C.T."/>
            <person name="Goker M."/>
            <person name="Salamov A."/>
            <person name="Wisecaver J."/>
            <person name="Long T.M."/>
            <person name="Aerts A.L."/>
            <person name="Barry K."/>
            <person name="Choi C."/>
            <person name="Clum A."/>
            <person name="Coughlan A.Y."/>
            <person name="Deshpande S."/>
            <person name="Douglass A.P."/>
            <person name="Hanson S.J."/>
            <person name="Klenk H.-P."/>
            <person name="Labutti K."/>
            <person name="Lapidus A."/>
            <person name="Lindquist E."/>
            <person name="Lipzen A."/>
            <person name="Meier-Kolthoff J.P."/>
            <person name="Ohm R.A."/>
            <person name="Otillar R.P."/>
            <person name="Pangilinan J."/>
            <person name="Peng Y."/>
            <person name="Rokas A."/>
            <person name="Rosa C.A."/>
            <person name="Scheuner C."/>
            <person name="Sibirny A.A."/>
            <person name="Slot J.C."/>
            <person name="Stielow J.B."/>
            <person name="Sun H."/>
            <person name="Kurtzman C.P."/>
            <person name="Blackwell M."/>
            <person name="Jeffries T.W."/>
            <person name="Grigoriev I.V."/>
        </authorList>
    </citation>
    <scope>NUCLEOTIDE SEQUENCE [LARGE SCALE GENOMIC DNA]</scope>
    <source>
        <strain evidence="13">NRRL Y-17796</strain>
    </source>
</reference>
<proteinExistence type="inferred from homology"/>
<sequence>MDSSSDPGSSLSAFVSALVFNGVIFAIFVGIFLVIRNKLKDFYQKRAYSNAIPEKLRVEPLSSNPFTWIKTVYSLPDKYLLNKLGLDAYFFLRYLRFAAMVAIAGCILLFPILFPVNATGGAGQKGLDILSFSNISEPNRSRYYAHVFLGWIFYWGFLFLIYRELTFYTSLRQAVLTSPFYSTRLSQRVVLFQSVPEKYLSVEAFSRMFRGVRHVWINRDVSELEDDVKEREKLAYKLEAAETKLLKIAMKKARKSDVAGTNIDDYVPPKKRPMHRLKFLIGEKVDTINYARETLAEFDEKISLEQLQYNELPTLNSVFVEFESQDYAQSAYQSLSCEKPRFMTPRYTGIVPSTIIWKNLKTRWYQMFVQNIVTNAIIVFLVIFWAIPVAFVGALSNLTYLTDKVTFLRFILNMPHFLYGLVTALLPTILLAILMMLLPIILRKCAIYQGAPTTALVEYKVQGSYFAFQVVQVFIVVTLTSSATSVVTQIISDPSSATSLLASNLPKASNFFICYIILQGLTVAGGSLLSYVGLILYKVMGFILDSTPRKKWARLNVVGSTAWGTVFPIYTNLFVIAMSYSLISPLILIFLAGAFVVLYLAYCYNLVYNSVPGLDLQGLHYPRALYQSLTGVYLGNVCMLGLVSVGKNWGCIVLQVVNLVVVIFVHIYMKNSFAPLLEAVPKSLNLSKKGISSKATADMSPLPKVVDSESEETDMMQGYKTETGSETDGKTMTLLQKFIRPDLAYSVDRLRYLMPQLLEPVSVTPDQAEGAYQNPAITAKAPFLWIPRDPRGLSAIEVQKSSAVIGISDEGAEIDEKGNIVSYGLPPEYAEPPVF</sequence>
<evidence type="ECO:0000256" key="3">
    <source>
        <dbReference type="ARBA" id="ARBA00022448"/>
    </source>
</evidence>
<feature type="transmembrane region" description="Helical" evidence="7">
    <location>
        <begin position="652"/>
        <end position="669"/>
    </location>
</feature>
<dbReference type="OrthoDB" id="1076608at2759"/>
<dbReference type="Pfam" id="PF02714">
    <property type="entry name" value="RSN1_7TM"/>
    <property type="match status" value="1"/>
</dbReference>
<evidence type="ECO:0000313" key="12">
    <source>
        <dbReference type="EMBL" id="ODV90862.1"/>
    </source>
</evidence>
<evidence type="ECO:0000256" key="5">
    <source>
        <dbReference type="ARBA" id="ARBA00022989"/>
    </source>
</evidence>
<dbReference type="InterPro" id="IPR032880">
    <property type="entry name" value="CSC1/OSCA1-like_N"/>
</dbReference>
<evidence type="ECO:0000256" key="7">
    <source>
        <dbReference type="SAM" id="Phobius"/>
    </source>
</evidence>
<feature type="domain" description="CSC1/OSCA1-like cytosolic" evidence="11">
    <location>
        <begin position="187"/>
        <end position="359"/>
    </location>
</feature>
<dbReference type="Pfam" id="PF14703">
    <property type="entry name" value="PHM7_cyt"/>
    <property type="match status" value="1"/>
</dbReference>
<feature type="domain" description="CSC1/OSCA1-like 7TM region" evidence="8">
    <location>
        <begin position="371"/>
        <end position="642"/>
    </location>
</feature>
<keyword evidence="3" id="KW-0813">Transport</keyword>
<evidence type="ECO:0008006" key="14">
    <source>
        <dbReference type="Google" id="ProtNLM"/>
    </source>
</evidence>
<dbReference type="EMBL" id="KV453842">
    <property type="protein sequence ID" value="ODV90862.1"/>
    <property type="molecule type" value="Genomic_DNA"/>
</dbReference>
<feature type="domain" description="10TM putative phosphate transporter extracellular tail" evidence="9">
    <location>
        <begin position="738"/>
        <end position="827"/>
    </location>
</feature>
<feature type="transmembrane region" description="Helical" evidence="7">
    <location>
        <begin position="510"/>
        <end position="537"/>
    </location>
</feature>
<dbReference type="AlphaFoldDB" id="A0A1E4TGF8"/>
<feature type="transmembrane region" description="Helical" evidence="7">
    <location>
        <begin position="416"/>
        <end position="442"/>
    </location>
</feature>
<evidence type="ECO:0000259" key="11">
    <source>
        <dbReference type="Pfam" id="PF14703"/>
    </source>
</evidence>
<comment type="subcellular location">
    <subcellularLocation>
        <location evidence="1">Membrane</location>
        <topology evidence="1">Multi-pass membrane protein</topology>
    </subcellularLocation>
</comment>
<evidence type="ECO:0000259" key="10">
    <source>
        <dbReference type="Pfam" id="PF13967"/>
    </source>
</evidence>
<feature type="transmembrane region" description="Helical" evidence="7">
    <location>
        <begin position="463"/>
        <end position="490"/>
    </location>
</feature>
<dbReference type="InterPro" id="IPR022257">
    <property type="entry name" value="PHM7_ext"/>
</dbReference>
<feature type="transmembrane region" description="Helical" evidence="7">
    <location>
        <begin position="586"/>
        <end position="604"/>
    </location>
</feature>